<organism evidence="4 5">
    <name type="scientific">Corynebacterium deserti GIMN1.010</name>
    <dbReference type="NCBI Taxonomy" id="931089"/>
    <lineage>
        <taxon>Bacteria</taxon>
        <taxon>Bacillati</taxon>
        <taxon>Actinomycetota</taxon>
        <taxon>Actinomycetes</taxon>
        <taxon>Mycobacteriales</taxon>
        <taxon>Corynebacteriaceae</taxon>
        <taxon>Corynebacterium</taxon>
    </lineage>
</organism>
<dbReference type="GO" id="GO:0005886">
    <property type="term" value="C:plasma membrane"/>
    <property type="evidence" value="ECO:0007669"/>
    <property type="project" value="TreeGrafter"/>
</dbReference>
<dbReference type="PATRIC" id="fig|931089.4.peg.1635"/>
<name>A0A0M4CJP1_9CORY</name>
<dbReference type="EMBL" id="CP009220">
    <property type="protein sequence ID" value="ALC06026.1"/>
    <property type="molecule type" value="Genomic_DNA"/>
</dbReference>
<accession>A0A0M4CJP1</accession>
<dbReference type="GO" id="GO:0004190">
    <property type="term" value="F:aspartic-type endopeptidase activity"/>
    <property type="evidence" value="ECO:0007669"/>
    <property type="project" value="InterPro"/>
</dbReference>
<evidence type="ECO:0000313" key="4">
    <source>
        <dbReference type="EMBL" id="ALC06026.1"/>
    </source>
</evidence>
<dbReference type="RefSeq" id="WP_053545025.1">
    <property type="nucleotide sequence ID" value="NZ_CP009220.1"/>
</dbReference>
<evidence type="ECO:0000259" key="3">
    <source>
        <dbReference type="Pfam" id="PF01478"/>
    </source>
</evidence>
<dbReference type="InterPro" id="IPR050882">
    <property type="entry name" value="Prepilin_peptidase/N-MTase"/>
</dbReference>
<dbReference type="OrthoDB" id="4428077at2"/>
<gene>
    <name evidence="4" type="ORF">CDES_08105</name>
</gene>
<keyword evidence="2" id="KW-1133">Transmembrane helix</keyword>
<dbReference type="Proteomes" id="UP000068067">
    <property type="component" value="Chromosome"/>
</dbReference>
<dbReference type="GO" id="GO:0006465">
    <property type="term" value="P:signal peptide processing"/>
    <property type="evidence" value="ECO:0007669"/>
    <property type="project" value="TreeGrafter"/>
</dbReference>
<dbReference type="KEGG" id="cdx:CDES_08105"/>
<feature type="transmembrane region" description="Helical" evidence="2">
    <location>
        <begin position="46"/>
        <end position="69"/>
    </location>
</feature>
<keyword evidence="2" id="KW-0812">Transmembrane</keyword>
<feature type="transmembrane region" description="Helical" evidence="2">
    <location>
        <begin position="121"/>
        <end position="142"/>
    </location>
</feature>
<dbReference type="PANTHER" id="PTHR30487:SF0">
    <property type="entry name" value="PREPILIN LEADER PEPTIDASE_N-METHYLTRANSFERASE-RELATED"/>
    <property type="match status" value="1"/>
</dbReference>
<dbReference type="PANTHER" id="PTHR30487">
    <property type="entry name" value="TYPE 4 PREPILIN-LIKE PROTEINS LEADER PEPTIDE-PROCESSING ENZYME"/>
    <property type="match status" value="1"/>
</dbReference>
<protein>
    <submittedName>
        <fullName evidence="4">Signal peptidase</fullName>
    </submittedName>
</protein>
<dbReference type="AlphaFoldDB" id="A0A0M4CJP1"/>
<keyword evidence="2" id="KW-0472">Membrane</keyword>
<reference evidence="4 5" key="1">
    <citation type="submission" date="2014-08" db="EMBL/GenBank/DDBJ databases">
        <title>Complete genome sequence of Corynebacterium deserti GIMN1.010 (=DSM 45689), isolated from desert sand in western China.</title>
        <authorList>
            <person name="Ruckert C."/>
            <person name="Albersmeier A."/>
            <person name="Kalinowski J."/>
        </authorList>
    </citation>
    <scope>NUCLEOTIDE SEQUENCE [LARGE SCALE GENOMIC DNA]</scope>
    <source>
        <strain evidence="4 5">GIMN1.010</strain>
    </source>
</reference>
<keyword evidence="5" id="KW-1185">Reference proteome</keyword>
<comment type="similarity">
    <text evidence="1">Belongs to the peptidase A24 family.</text>
</comment>
<sequence>MGIIFVVLSLWCLALCVIDVRSRRLPDWLTLPGAAIINGSALIVEPMWALGGLAWAGVYFVTAVLVGGIGGGDIKFALGLGTAVASLGLGPLMGAIVGSSAMSVLLGGIFVVANRGYQPHYIPHGPSMVVASTCMFLVFKILGEGWIR</sequence>
<evidence type="ECO:0000256" key="1">
    <source>
        <dbReference type="ARBA" id="ARBA00005801"/>
    </source>
</evidence>
<proteinExistence type="inferred from homology"/>
<feature type="transmembrane region" description="Helical" evidence="2">
    <location>
        <begin position="76"/>
        <end position="109"/>
    </location>
</feature>
<dbReference type="Pfam" id="PF01478">
    <property type="entry name" value="Peptidase_A24"/>
    <property type="match status" value="1"/>
</dbReference>
<dbReference type="Gene3D" id="1.20.120.1220">
    <property type="match status" value="1"/>
</dbReference>
<evidence type="ECO:0000313" key="5">
    <source>
        <dbReference type="Proteomes" id="UP000068067"/>
    </source>
</evidence>
<feature type="domain" description="Prepilin type IV endopeptidase peptidase" evidence="3">
    <location>
        <begin position="7"/>
        <end position="108"/>
    </location>
</feature>
<evidence type="ECO:0000256" key="2">
    <source>
        <dbReference type="SAM" id="Phobius"/>
    </source>
</evidence>
<dbReference type="InterPro" id="IPR000045">
    <property type="entry name" value="Prepilin_IV_endopep_pep"/>
</dbReference>
<dbReference type="STRING" id="931089.CDES_08105"/>